<organism evidence="1 2">
    <name type="scientific">Microbacterium flavum</name>
    <dbReference type="NCBI Taxonomy" id="415216"/>
    <lineage>
        <taxon>Bacteria</taxon>
        <taxon>Bacillati</taxon>
        <taxon>Actinomycetota</taxon>
        <taxon>Actinomycetes</taxon>
        <taxon>Micrococcales</taxon>
        <taxon>Microbacteriaceae</taxon>
        <taxon>Microbacterium</taxon>
    </lineage>
</organism>
<proteinExistence type="predicted"/>
<keyword evidence="2" id="KW-1185">Reference proteome</keyword>
<comment type="caution">
    <text evidence="1">The sequence shown here is derived from an EMBL/GenBank/DDBJ whole genome shotgun (WGS) entry which is preliminary data.</text>
</comment>
<dbReference type="EMBL" id="JAFLHG010000003">
    <property type="protein sequence ID" value="MBT8797247.1"/>
    <property type="molecule type" value="Genomic_DNA"/>
</dbReference>
<dbReference type="Proteomes" id="UP000740605">
    <property type="component" value="Unassembled WGS sequence"/>
</dbReference>
<gene>
    <name evidence="1" type="ORF">J0P97_04070</name>
</gene>
<accession>A0ABS5XRU0</accession>
<evidence type="ECO:0000313" key="1">
    <source>
        <dbReference type="EMBL" id="MBT8797247.1"/>
    </source>
</evidence>
<sequence length="115" mass="11750">MDRISYAGESLLTGTGIARALFDYAQALAEVGSSGSIEIPTIDANGHRGTSALLVGPSSQIVSTSIATDLDEVEDPALVSRLTELAAGLRAQGGPAQHPHVEDVPPGVLPAEYGI</sequence>
<protein>
    <submittedName>
        <fullName evidence="1">Uncharacterized protein</fullName>
    </submittedName>
</protein>
<dbReference type="RefSeq" id="WP_215486499.1">
    <property type="nucleotide sequence ID" value="NZ_BAAAPJ010000003.1"/>
</dbReference>
<reference evidence="1 2" key="1">
    <citation type="submission" date="2021-03" db="EMBL/GenBank/DDBJ databases">
        <title>Microbacterium pauli sp. nov., isolated from microfiltered milk.</title>
        <authorList>
            <person name="Bellassi P."/>
            <person name="Fontana A."/>
            <person name="Callegari M.L."/>
            <person name="Lorenzo M."/>
            <person name="Cappa F."/>
        </authorList>
    </citation>
    <scope>NUCLEOTIDE SEQUENCE [LARGE SCALE GENOMIC DNA]</scope>
    <source>
        <strain evidence="1 2">DSM 18909</strain>
    </source>
</reference>
<evidence type="ECO:0000313" key="2">
    <source>
        <dbReference type="Proteomes" id="UP000740605"/>
    </source>
</evidence>
<name>A0ABS5XRU0_9MICO</name>